<feature type="signal peptide" evidence="1">
    <location>
        <begin position="1"/>
        <end position="26"/>
    </location>
</feature>
<protein>
    <submittedName>
        <fullName evidence="2">Uncharacterized protein</fullName>
    </submittedName>
</protein>
<keyword evidence="1" id="KW-0732">Signal</keyword>
<evidence type="ECO:0000256" key="1">
    <source>
        <dbReference type="SAM" id="SignalP"/>
    </source>
</evidence>
<comment type="caution">
    <text evidence="2">The sequence shown here is derived from an EMBL/GenBank/DDBJ whole genome shotgun (WGS) entry which is preliminary data.</text>
</comment>
<reference evidence="2" key="2">
    <citation type="submission" date="2023-05" db="EMBL/GenBank/DDBJ databases">
        <authorList>
            <consortium name="Lawrence Berkeley National Laboratory"/>
            <person name="Steindorff A."/>
            <person name="Hensen N."/>
            <person name="Bonometti L."/>
            <person name="Westerberg I."/>
            <person name="Brannstrom I.O."/>
            <person name="Guillou S."/>
            <person name="Cros-Aarteil S."/>
            <person name="Calhoun S."/>
            <person name="Haridas S."/>
            <person name="Kuo A."/>
            <person name="Mondo S."/>
            <person name="Pangilinan J."/>
            <person name="Riley R."/>
            <person name="Labutti K."/>
            <person name="Andreopoulos B."/>
            <person name="Lipzen A."/>
            <person name="Chen C."/>
            <person name="Yanf M."/>
            <person name="Daum C."/>
            <person name="Ng V."/>
            <person name="Clum A."/>
            <person name="Ohm R."/>
            <person name="Martin F."/>
            <person name="Silar P."/>
            <person name="Natvig D."/>
            <person name="Lalanne C."/>
            <person name="Gautier V."/>
            <person name="Ament-Velasquez S.L."/>
            <person name="Kruys A."/>
            <person name="Hutchinson M.I."/>
            <person name="Powell A.J."/>
            <person name="Barry K."/>
            <person name="Miller A.N."/>
            <person name="Grigoriev I.V."/>
            <person name="Debuchy R."/>
            <person name="Gladieux P."/>
            <person name="Thoren M.H."/>
            <person name="Johannesson H."/>
        </authorList>
    </citation>
    <scope>NUCLEOTIDE SEQUENCE</scope>
    <source>
        <strain evidence="2">PSN293</strain>
    </source>
</reference>
<name>A0AAN6Y700_9PEZI</name>
<feature type="chain" id="PRO_5042897128" evidence="1">
    <location>
        <begin position="27"/>
        <end position="161"/>
    </location>
</feature>
<evidence type="ECO:0000313" key="3">
    <source>
        <dbReference type="Proteomes" id="UP001301769"/>
    </source>
</evidence>
<accession>A0AAN6Y700</accession>
<proteinExistence type="predicted"/>
<dbReference type="AlphaFoldDB" id="A0AAN6Y700"/>
<organism evidence="2 3">
    <name type="scientific">Rhypophila decipiens</name>
    <dbReference type="NCBI Taxonomy" id="261697"/>
    <lineage>
        <taxon>Eukaryota</taxon>
        <taxon>Fungi</taxon>
        <taxon>Dikarya</taxon>
        <taxon>Ascomycota</taxon>
        <taxon>Pezizomycotina</taxon>
        <taxon>Sordariomycetes</taxon>
        <taxon>Sordariomycetidae</taxon>
        <taxon>Sordariales</taxon>
        <taxon>Naviculisporaceae</taxon>
        <taxon>Rhypophila</taxon>
    </lineage>
</organism>
<reference evidence="2" key="1">
    <citation type="journal article" date="2023" name="Mol. Phylogenet. Evol.">
        <title>Genome-scale phylogeny and comparative genomics of the fungal order Sordariales.</title>
        <authorList>
            <person name="Hensen N."/>
            <person name="Bonometti L."/>
            <person name="Westerberg I."/>
            <person name="Brannstrom I.O."/>
            <person name="Guillou S."/>
            <person name="Cros-Aarteil S."/>
            <person name="Calhoun S."/>
            <person name="Haridas S."/>
            <person name="Kuo A."/>
            <person name="Mondo S."/>
            <person name="Pangilinan J."/>
            <person name="Riley R."/>
            <person name="LaButti K."/>
            <person name="Andreopoulos B."/>
            <person name="Lipzen A."/>
            <person name="Chen C."/>
            <person name="Yan M."/>
            <person name="Daum C."/>
            <person name="Ng V."/>
            <person name="Clum A."/>
            <person name="Steindorff A."/>
            <person name="Ohm R.A."/>
            <person name="Martin F."/>
            <person name="Silar P."/>
            <person name="Natvig D.O."/>
            <person name="Lalanne C."/>
            <person name="Gautier V."/>
            <person name="Ament-Velasquez S.L."/>
            <person name="Kruys A."/>
            <person name="Hutchinson M.I."/>
            <person name="Powell A.J."/>
            <person name="Barry K."/>
            <person name="Miller A.N."/>
            <person name="Grigoriev I.V."/>
            <person name="Debuchy R."/>
            <person name="Gladieux P."/>
            <person name="Hiltunen Thoren M."/>
            <person name="Johannesson H."/>
        </authorList>
    </citation>
    <scope>NUCLEOTIDE SEQUENCE</scope>
    <source>
        <strain evidence="2">PSN293</strain>
    </source>
</reference>
<dbReference type="EMBL" id="MU858103">
    <property type="protein sequence ID" value="KAK4213814.1"/>
    <property type="molecule type" value="Genomic_DNA"/>
</dbReference>
<gene>
    <name evidence="2" type="ORF">QBC37DRAFT_373636</name>
</gene>
<dbReference type="Proteomes" id="UP001301769">
    <property type="component" value="Unassembled WGS sequence"/>
</dbReference>
<sequence length="161" mass="17142">MRFFLPSILSLLLLGGSNFLFVLAEAQDPVEATGVITIGKPLPTLPLTCLLQKPQCFTHTTTVTSRCPNREIADKDCPTGPIACPAVIKITTTQVPCKTNCCPVTPTKTVTAPCLGCITRCVIPTHTETVTTGCDVKPTLVPIPTLITRTIGIPLPTKTLM</sequence>
<evidence type="ECO:0000313" key="2">
    <source>
        <dbReference type="EMBL" id="KAK4213814.1"/>
    </source>
</evidence>
<keyword evidence="3" id="KW-1185">Reference proteome</keyword>